<feature type="chain" id="PRO_5040414956" description="endo-polygalacturonase" evidence="14">
    <location>
        <begin position="25"/>
        <end position="470"/>
    </location>
</feature>
<dbReference type="Gramene" id="rna-gnl|WGS:NBSK|LSAT_8X155280_mrna">
    <property type="protein sequence ID" value="cds-PLY89209.1"/>
    <property type="gene ID" value="gene-LSAT_8X155280"/>
</dbReference>
<keyword evidence="7" id="KW-0677">Repeat</keyword>
<evidence type="ECO:0000256" key="3">
    <source>
        <dbReference type="ARBA" id="ARBA00012736"/>
    </source>
</evidence>
<dbReference type="OrthoDB" id="187139at2759"/>
<evidence type="ECO:0000256" key="12">
    <source>
        <dbReference type="PROSITE-ProRule" id="PRU10052"/>
    </source>
</evidence>
<name>A0A9R1X0T1_LACSA</name>
<dbReference type="InterPro" id="IPR011050">
    <property type="entry name" value="Pectin_lyase_fold/virulence"/>
</dbReference>
<evidence type="ECO:0000256" key="6">
    <source>
        <dbReference type="ARBA" id="ARBA00022729"/>
    </source>
</evidence>
<evidence type="ECO:0000256" key="1">
    <source>
        <dbReference type="ARBA" id="ARBA00004191"/>
    </source>
</evidence>
<proteinExistence type="inferred from homology"/>
<keyword evidence="16" id="KW-1185">Reference proteome</keyword>
<dbReference type="GO" id="GO:0005975">
    <property type="term" value="P:carbohydrate metabolic process"/>
    <property type="evidence" value="ECO:0007669"/>
    <property type="project" value="InterPro"/>
</dbReference>
<evidence type="ECO:0000256" key="14">
    <source>
        <dbReference type="SAM" id="SignalP"/>
    </source>
</evidence>
<protein>
    <recommendedName>
        <fullName evidence="3">endo-polygalacturonase</fullName>
        <ecNumber evidence="3">3.2.1.15</ecNumber>
    </recommendedName>
</protein>
<dbReference type="PROSITE" id="PS00502">
    <property type="entry name" value="POLYGALACTURONASE"/>
    <property type="match status" value="1"/>
</dbReference>
<feature type="active site" evidence="12">
    <location>
        <position position="277"/>
    </location>
</feature>
<dbReference type="EC" id="3.2.1.15" evidence="3"/>
<keyword evidence="9 13" id="KW-0326">Glycosidase</keyword>
<keyword evidence="4" id="KW-0134">Cell wall</keyword>
<gene>
    <name evidence="15" type="ORF">LSAT_V11C800450790</name>
</gene>
<dbReference type="GO" id="GO:0071555">
    <property type="term" value="P:cell wall organization"/>
    <property type="evidence" value="ECO:0007669"/>
    <property type="project" value="UniProtKB-KW"/>
</dbReference>
<evidence type="ECO:0000256" key="10">
    <source>
        <dbReference type="ARBA" id="ARBA00023316"/>
    </source>
</evidence>
<evidence type="ECO:0000313" key="16">
    <source>
        <dbReference type="Proteomes" id="UP000235145"/>
    </source>
</evidence>
<keyword evidence="8 13" id="KW-0378">Hydrolase</keyword>
<dbReference type="FunFam" id="2.160.20.10:FF:000032">
    <property type="entry name" value="Pectin lyase-like superfamily protein"/>
    <property type="match status" value="1"/>
</dbReference>
<keyword evidence="6 14" id="KW-0732">Signal</keyword>
<evidence type="ECO:0000256" key="8">
    <source>
        <dbReference type="ARBA" id="ARBA00022801"/>
    </source>
</evidence>
<dbReference type="PANTHER" id="PTHR31375">
    <property type="match status" value="1"/>
</dbReference>
<evidence type="ECO:0000256" key="2">
    <source>
        <dbReference type="ARBA" id="ARBA00008834"/>
    </source>
</evidence>
<organism evidence="15 16">
    <name type="scientific">Lactuca sativa</name>
    <name type="common">Garden lettuce</name>
    <dbReference type="NCBI Taxonomy" id="4236"/>
    <lineage>
        <taxon>Eukaryota</taxon>
        <taxon>Viridiplantae</taxon>
        <taxon>Streptophyta</taxon>
        <taxon>Embryophyta</taxon>
        <taxon>Tracheophyta</taxon>
        <taxon>Spermatophyta</taxon>
        <taxon>Magnoliopsida</taxon>
        <taxon>eudicotyledons</taxon>
        <taxon>Gunneridae</taxon>
        <taxon>Pentapetalae</taxon>
        <taxon>asterids</taxon>
        <taxon>campanulids</taxon>
        <taxon>Asterales</taxon>
        <taxon>Asteraceae</taxon>
        <taxon>Cichorioideae</taxon>
        <taxon>Cichorieae</taxon>
        <taxon>Lactucinae</taxon>
        <taxon>Lactuca</taxon>
    </lineage>
</organism>
<dbReference type="Pfam" id="PF00295">
    <property type="entry name" value="Glyco_hydro_28"/>
    <property type="match status" value="1"/>
</dbReference>
<dbReference type="InterPro" id="IPR012334">
    <property type="entry name" value="Pectin_lyas_fold"/>
</dbReference>
<evidence type="ECO:0000256" key="13">
    <source>
        <dbReference type="RuleBase" id="RU361169"/>
    </source>
</evidence>
<dbReference type="InterPro" id="IPR000743">
    <property type="entry name" value="Glyco_hydro_28"/>
</dbReference>
<sequence length="470" mass="50899">MGKIDFFSILVVLLLVHGTHVVKSFYGFDELESLDVEDDEIEFLELPSWSSQHGSKVMINVDSFGAVGDGVSDDTKAFENAWSKACSTAKAVLLVPPGRSYLVNATRFKGPCATKLIVQIDGTIVAPDEPKNWDSKNPRNWLHFSNLTGATFQGHGIIDGSGKKWWAASCKKNKTNPCLGAPTAFTIDQSSSIKVQGLTFQNSQQMHFVISHCDSVRINSVVVSAPEDSPNTDGIHLTGSSNVVIQNSKIGTGDDCVSIVNASSNIKMKNIYCGPGHGISIGSLGKDNSTGIVSKVVLDTAFLKGTSNGLRIKTWQGGSGYVKGVRYQNVKMDNVANPIIIDQFYCDSPKSCQNQTSAVEISQIMYQNVTGSSKSTDAMKFACSDTVPCNNIILKNINLLKLDGKTAQTYCNSVTGINYGQVQPSADCLTSSDKSSIEEIEVNDNERLIDKSSIEEIEVNDDERLIHTEL</sequence>
<evidence type="ECO:0000256" key="4">
    <source>
        <dbReference type="ARBA" id="ARBA00022512"/>
    </source>
</evidence>
<reference evidence="15 16" key="1">
    <citation type="journal article" date="2017" name="Nat. Commun.">
        <title>Genome assembly with in vitro proximity ligation data and whole-genome triplication in lettuce.</title>
        <authorList>
            <person name="Reyes-Chin-Wo S."/>
            <person name="Wang Z."/>
            <person name="Yang X."/>
            <person name="Kozik A."/>
            <person name="Arikit S."/>
            <person name="Song C."/>
            <person name="Xia L."/>
            <person name="Froenicke L."/>
            <person name="Lavelle D.O."/>
            <person name="Truco M.J."/>
            <person name="Xia R."/>
            <person name="Zhu S."/>
            <person name="Xu C."/>
            <person name="Xu H."/>
            <person name="Xu X."/>
            <person name="Cox K."/>
            <person name="Korf I."/>
            <person name="Meyers B.C."/>
            <person name="Michelmore R.W."/>
        </authorList>
    </citation>
    <scope>NUCLEOTIDE SEQUENCE [LARGE SCALE GENOMIC DNA]</scope>
    <source>
        <strain evidence="16">cv. Salinas</strain>
        <tissue evidence="15">Seedlings</tissue>
    </source>
</reference>
<dbReference type="SUPFAM" id="SSF51126">
    <property type="entry name" value="Pectin lyase-like"/>
    <property type="match status" value="1"/>
</dbReference>
<evidence type="ECO:0000256" key="9">
    <source>
        <dbReference type="ARBA" id="ARBA00023295"/>
    </source>
</evidence>
<dbReference type="Gene3D" id="2.160.20.10">
    <property type="entry name" value="Single-stranded right-handed beta-helix, Pectin lyase-like"/>
    <property type="match status" value="1"/>
</dbReference>
<dbReference type="GO" id="GO:0004650">
    <property type="term" value="F:polygalacturonase activity"/>
    <property type="evidence" value="ECO:0007669"/>
    <property type="project" value="UniProtKB-EC"/>
</dbReference>
<keyword evidence="5" id="KW-0964">Secreted</keyword>
<evidence type="ECO:0000256" key="11">
    <source>
        <dbReference type="ARBA" id="ARBA00034074"/>
    </source>
</evidence>
<keyword evidence="10" id="KW-0961">Cell wall biogenesis/degradation</keyword>
<accession>A0A9R1X0T1</accession>
<evidence type="ECO:0000256" key="7">
    <source>
        <dbReference type="ARBA" id="ARBA00022737"/>
    </source>
</evidence>
<dbReference type="Proteomes" id="UP000235145">
    <property type="component" value="Unassembled WGS sequence"/>
</dbReference>
<evidence type="ECO:0000256" key="5">
    <source>
        <dbReference type="ARBA" id="ARBA00022525"/>
    </source>
</evidence>
<dbReference type="AlphaFoldDB" id="A0A9R1X0T1"/>
<comment type="catalytic activity">
    <reaction evidence="11">
        <text>(1,4-alpha-D-galacturonosyl)n+m + H2O = (1,4-alpha-D-galacturonosyl)n + (1,4-alpha-D-galacturonosyl)m.</text>
        <dbReference type="EC" id="3.2.1.15"/>
    </reaction>
</comment>
<comment type="caution">
    <text evidence="15">The sequence shown here is derived from an EMBL/GenBank/DDBJ whole genome shotgun (WGS) entry which is preliminary data.</text>
</comment>
<comment type="similarity">
    <text evidence="2 13">Belongs to the glycosyl hydrolase 28 family.</text>
</comment>
<comment type="subcellular location">
    <subcellularLocation>
        <location evidence="1">Secreted</location>
        <location evidence="1">Cell wall</location>
    </subcellularLocation>
</comment>
<feature type="signal peptide" evidence="14">
    <location>
        <begin position="1"/>
        <end position="24"/>
    </location>
</feature>
<dbReference type="EMBL" id="NBSK02000008">
    <property type="protein sequence ID" value="KAJ0194074.1"/>
    <property type="molecule type" value="Genomic_DNA"/>
</dbReference>
<evidence type="ECO:0000313" key="15">
    <source>
        <dbReference type="EMBL" id="KAJ0194074.1"/>
    </source>
</evidence>